<evidence type="ECO:0000256" key="1">
    <source>
        <dbReference type="SAM" id="MobiDB-lite"/>
    </source>
</evidence>
<gene>
    <name evidence="4" type="ORF">EP51_35050</name>
</gene>
<dbReference type="InterPro" id="IPR036374">
    <property type="entry name" value="OxRdtase_Mopterin-bd_sf"/>
</dbReference>
<keyword evidence="2" id="KW-0812">Transmembrane</keyword>
<keyword evidence="2" id="KW-0472">Membrane</keyword>
<feature type="transmembrane region" description="Helical" evidence="2">
    <location>
        <begin position="132"/>
        <end position="154"/>
    </location>
</feature>
<dbReference type="AlphaFoldDB" id="A0A076EWD4"/>
<dbReference type="PANTHER" id="PTHR19372:SF7">
    <property type="entry name" value="SULFITE OXIDASE, MITOCHONDRIAL"/>
    <property type="match status" value="1"/>
</dbReference>
<protein>
    <submittedName>
        <fullName evidence="4">Oxidoreductase</fullName>
    </submittedName>
</protein>
<dbReference type="EMBL" id="CP008947">
    <property type="protein sequence ID" value="AII09582.1"/>
    <property type="molecule type" value="Genomic_DNA"/>
</dbReference>
<dbReference type="GO" id="GO:0006790">
    <property type="term" value="P:sulfur compound metabolic process"/>
    <property type="evidence" value="ECO:0007669"/>
    <property type="project" value="TreeGrafter"/>
</dbReference>
<proteinExistence type="predicted"/>
<dbReference type="RefSeq" id="WP_128641786.1">
    <property type="nucleotide sequence ID" value="NZ_CP008947.1"/>
</dbReference>
<dbReference type="GO" id="GO:0020037">
    <property type="term" value="F:heme binding"/>
    <property type="evidence" value="ECO:0007669"/>
    <property type="project" value="TreeGrafter"/>
</dbReference>
<feature type="transmembrane region" description="Helical" evidence="2">
    <location>
        <begin position="21"/>
        <end position="46"/>
    </location>
</feature>
<dbReference type="Pfam" id="PF00174">
    <property type="entry name" value="Oxidored_molyb"/>
    <property type="match status" value="1"/>
</dbReference>
<feature type="domain" description="Oxidoreductase molybdopterin-binding" evidence="3">
    <location>
        <begin position="250"/>
        <end position="402"/>
    </location>
</feature>
<dbReference type="Gene3D" id="2.60.40.650">
    <property type="match status" value="1"/>
</dbReference>
<dbReference type="InterPro" id="IPR000572">
    <property type="entry name" value="OxRdtase_Mopterin-bd_dom"/>
</dbReference>
<keyword evidence="2" id="KW-1133">Transmembrane helix</keyword>
<dbReference type="Gene3D" id="3.90.420.10">
    <property type="entry name" value="Oxidoreductase, molybdopterin-binding domain"/>
    <property type="match status" value="1"/>
</dbReference>
<reference evidence="4 5" key="1">
    <citation type="submission" date="2014-07" db="EMBL/GenBank/DDBJ databases">
        <title>Genome Sequence of Rhodococcus opacus Strain R7, a Biodegrader of Mono- and Polycyclic Aromatic Hydrocarbons.</title>
        <authorList>
            <person name="Di Gennaro P."/>
            <person name="Zampolli J."/>
            <person name="Presti I."/>
            <person name="Cappelletti M."/>
            <person name="D'Ursi P."/>
            <person name="Orro A."/>
            <person name="Mezzelani A."/>
            <person name="Milanesi L."/>
        </authorList>
    </citation>
    <scope>NUCLEOTIDE SEQUENCE [LARGE SCALE GENOMIC DNA]</scope>
    <source>
        <strain evidence="4 5">R7</strain>
    </source>
</reference>
<dbReference type="Proteomes" id="UP000028488">
    <property type="component" value="Chromosome"/>
</dbReference>
<accession>A0A076EWD4</accession>
<evidence type="ECO:0000313" key="4">
    <source>
        <dbReference type="EMBL" id="AII09582.1"/>
    </source>
</evidence>
<feature type="transmembrane region" description="Helical" evidence="2">
    <location>
        <begin position="175"/>
        <end position="197"/>
    </location>
</feature>
<dbReference type="SUPFAM" id="SSF56524">
    <property type="entry name" value="Oxidoreductase molybdopterin-binding domain"/>
    <property type="match status" value="1"/>
</dbReference>
<evidence type="ECO:0000313" key="5">
    <source>
        <dbReference type="Proteomes" id="UP000028488"/>
    </source>
</evidence>
<evidence type="ECO:0000256" key="2">
    <source>
        <dbReference type="SAM" id="Phobius"/>
    </source>
</evidence>
<dbReference type="SUPFAM" id="SSF81296">
    <property type="entry name" value="E set domains"/>
    <property type="match status" value="1"/>
</dbReference>
<feature type="region of interest" description="Disordered" evidence="1">
    <location>
        <begin position="504"/>
        <end position="524"/>
    </location>
</feature>
<organism evidence="4 5">
    <name type="scientific">Rhodococcus opacus</name>
    <name type="common">Nocardia opaca</name>
    <dbReference type="NCBI Taxonomy" id="37919"/>
    <lineage>
        <taxon>Bacteria</taxon>
        <taxon>Bacillati</taxon>
        <taxon>Actinomycetota</taxon>
        <taxon>Actinomycetes</taxon>
        <taxon>Mycobacteriales</taxon>
        <taxon>Nocardiaceae</taxon>
        <taxon>Rhodococcus</taxon>
    </lineage>
</organism>
<feature type="transmembrane region" description="Helical" evidence="2">
    <location>
        <begin position="109"/>
        <end position="126"/>
    </location>
</feature>
<evidence type="ECO:0000259" key="3">
    <source>
        <dbReference type="Pfam" id="PF00174"/>
    </source>
</evidence>
<name>A0A076EWD4_RHOOP</name>
<dbReference type="GO" id="GO:0043546">
    <property type="term" value="F:molybdopterin cofactor binding"/>
    <property type="evidence" value="ECO:0007669"/>
    <property type="project" value="TreeGrafter"/>
</dbReference>
<feature type="transmembrane region" description="Helical" evidence="2">
    <location>
        <begin position="83"/>
        <end position="102"/>
    </location>
</feature>
<dbReference type="PANTHER" id="PTHR19372">
    <property type="entry name" value="SULFITE REDUCTASE"/>
    <property type="match status" value="1"/>
</dbReference>
<dbReference type="eggNOG" id="COG2041">
    <property type="taxonomic scope" value="Bacteria"/>
</dbReference>
<dbReference type="InterPro" id="IPR014756">
    <property type="entry name" value="Ig_E-set"/>
</dbReference>
<sequence length="524" mass="56419">MTTTIGDRHEAARTPRRRRHLVSRALAGVIAAGMVLGVGELLSALIDPNSSPFYAVGSTTVDRSPAWAREFAIDTFGTNDKPALFVGMTILIVLLAATAGIVERPRAPFGSAILAVLGLVGIYASTQRPSATWMFALPTVVGVVAGIAVLRVLTTAARAPEDSDVEDSWLPRRTFLLLAAAAAATAAAAGAAGRYLGQQVAGAVDNRRAFAVPEVTDRAAPIAPGTDIDVPGATPFVTSNEEFYRIDTALRVPRLTTDDWQLRIHGMVDRELTLTWKDLVSRTPVERVVTLTCVSNEVGGNLAGNATWIGYPIKDILDEAGVHPDADMLLSTSSDEFTVGTPVEALRDGRDAILAVAMNGQPLPFEHGYPVRQVVPGLYGYVSATKWVVDWELTRFDKAEAYWTKRGWSAEGPIKTASRIDVPASFAPTAPGPVLVAGTAWAQHRGIEKVEVRVDNGEWQTATLAPQYTIDTWRQWTWEWQATSGLHTLQVRATDLDGNVQVEERTPPIPGGATGWHTRSFTVS</sequence>
<dbReference type="GO" id="GO:0008482">
    <property type="term" value="F:sulfite oxidase activity"/>
    <property type="evidence" value="ECO:0007669"/>
    <property type="project" value="TreeGrafter"/>
</dbReference>